<evidence type="ECO:0000256" key="6">
    <source>
        <dbReference type="ARBA" id="ARBA00022692"/>
    </source>
</evidence>
<keyword evidence="5" id="KW-0997">Cell inner membrane</keyword>
<dbReference type="GO" id="GO:0005886">
    <property type="term" value="C:plasma membrane"/>
    <property type="evidence" value="ECO:0007669"/>
    <property type="project" value="UniProtKB-SubCell"/>
</dbReference>
<keyword evidence="13" id="KW-1185">Reference proteome</keyword>
<name>A0A9X2J5E4_9GAMM</name>
<keyword evidence="4" id="KW-1003">Cell membrane</keyword>
<dbReference type="AlphaFoldDB" id="A0A9X2J5E4"/>
<evidence type="ECO:0000256" key="8">
    <source>
        <dbReference type="ARBA" id="ARBA00022989"/>
    </source>
</evidence>
<dbReference type="Gene3D" id="3.30.420.380">
    <property type="match status" value="1"/>
</dbReference>
<feature type="domain" description="GspL periplasmic" evidence="11">
    <location>
        <begin position="295"/>
        <end position="419"/>
    </location>
</feature>
<dbReference type="GO" id="GO:0009276">
    <property type="term" value="C:Gram-negative-bacterium-type cell wall"/>
    <property type="evidence" value="ECO:0007669"/>
    <property type="project" value="InterPro"/>
</dbReference>
<keyword evidence="6" id="KW-0812">Transmembrane</keyword>
<dbReference type="Proteomes" id="UP001139028">
    <property type="component" value="Unassembled WGS sequence"/>
</dbReference>
<keyword evidence="8" id="KW-1133">Transmembrane helix</keyword>
<comment type="subcellular location">
    <subcellularLocation>
        <location evidence="1">Cell inner membrane</location>
        <topology evidence="1">Single-pass membrane protein</topology>
    </subcellularLocation>
</comment>
<evidence type="ECO:0000313" key="12">
    <source>
        <dbReference type="EMBL" id="MCO1335128.1"/>
    </source>
</evidence>
<reference evidence="12" key="1">
    <citation type="journal article" date="2022" name="Arch. Microbiol.">
        <title>Microbulbifer okhotskensis sp. nov., isolated from a deep bottom sediment of the Okhotsk Sea.</title>
        <authorList>
            <person name="Romanenko L."/>
            <person name="Kurilenko V."/>
            <person name="Otstavnykh N."/>
            <person name="Velansky P."/>
            <person name="Isaeva M."/>
            <person name="Mikhailov V."/>
        </authorList>
    </citation>
    <scope>NUCLEOTIDE SEQUENCE</scope>
    <source>
        <strain evidence="12">OS29</strain>
    </source>
</reference>
<dbReference type="InterPro" id="IPR025691">
    <property type="entry name" value="GspL_pp_dom"/>
</dbReference>
<dbReference type="InterPro" id="IPR043129">
    <property type="entry name" value="ATPase_NBD"/>
</dbReference>
<dbReference type="Gene3D" id="3.30.1360.100">
    <property type="entry name" value="General secretion pathway protein M, EpsM"/>
    <property type="match status" value="1"/>
</dbReference>
<evidence type="ECO:0000259" key="11">
    <source>
        <dbReference type="Pfam" id="PF12693"/>
    </source>
</evidence>
<dbReference type="InterPro" id="IPR007812">
    <property type="entry name" value="T2SS_protein-GspL"/>
</dbReference>
<evidence type="ECO:0000256" key="2">
    <source>
        <dbReference type="ARBA" id="ARBA00005318"/>
    </source>
</evidence>
<evidence type="ECO:0000256" key="1">
    <source>
        <dbReference type="ARBA" id="ARBA00004377"/>
    </source>
</evidence>
<dbReference type="InterPro" id="IPR024230">
    <property type="entry name" value="GspL_cyto_dom"/>
</dbReference>
<evidence type="ECO:0000256" key="4">
    <source>
        <dbReference type="ARBA" id="ARBA00022475"/>
    </source>
</evidence>
<dbReference type="Pfam" id="PF05134">
    <property type="entry name" value="T2SSL"/>
    <property type="match status" value="1"/>
</dbReference>
<keyword evidence="7" id="KW-0653">Protein transport</keyword>
<dbReference type="EMBL" id="JALBWM010000050">
    <property type="protein sequence ID" value="MCO1335128.1"/>
    <property type="molecule type" value="Genomic_DNA"/>
</dbReference>
<organism evidence="12 13">
    <name type="scientific">Microbulbifer okhotskensis</name>
    <dbReference type="NCBI Taxonomy" id="2926617"/>
    <lineage>
        <taxon>Bacteria</taxon>
        <taxon>Pseudomonadati</taxon>
        <taxon>Pseudomonadota</taxon>
        <taxon>Gammaproteobacteria</taxon>
        <taxon>Cellvibrionales</taxon>
        <taxon>Microbulbiferaceae</taxon>
        <taxon>Microbulbifer</taxon>
    </lineage>
</organism>
<gene>
    <name evidence="12" type="primary">gspL</name>
    <name evidence="12" type="ORF">MO867_12380</name>
</gene>
<evidence type="ECO:0000256" key="5">
    <source>
        <dbReference type="ARBA" id="ARBA00022519"/>
    </source>
</evidence>
<evidence type="ECO:0000256" key="9">
    <source>
        <dbReference type="ARBA" id="ARBA00023136"/>
    </source>
</evidence>
<dbReference type="GO" id="GO:0015628">
    <property type="term" value="P:protein secretion by the type II secretion system"/>
    <property type="evidence" value="ECO:0007669"/>
    <property type="project" value="InterPro"/>
</dbReference>
<feature type="domain" description="GspL cytoplasmic actin-ATPase-like" evidence="10">
    <location>
        <begin position="69"/>
        <end position="164"/>
    </location>
</feature>
<dbReference type="GO" id="GO:0015627">
    <property type="term" value="C:type II protein secretion system complex"/>
    <property type="evidence" value="ECO:0007669"/>
    <property type="project" value="InterPro"/>
</dbReference>
<evidence type="ECO:0000313" key="13">
    <source>
        <dbReference type="Proteomes" id="UP001139028"/>
    </source>
</evidence>
<protein>
    <submittedName>
        <fullName evidence="12">Type II secretion system protein GspL</fullName>
    </submittedName>
</protein>
<comment type="caution">
    <text evidence="12">The sequence shown here is derived from an EMBL/GenBank/DDBJ whole genome shotgun (WGS) entry which is preliminary data.</text>
</comment>
<evidence type="ECO:0000256" key="7">
    <source>
        <dbReference type="ARBA" id="ARBA00022927"/>
    </source>
</evidence>
<comment type="similarity">
    <text evidence="2">Belongs to the GSP L family.</text>
</comment>
<proteinExistence type="inferred from homology"/>
<keyword evidence="3" id="KW-0813">Transport</keyword>
<accession>A0A9X2J5E4</accession>
<dbReference type="Pfam" id="PF12693">
    <property type="entry name" value="GspL_C"/>
    <property type="match status" value="1"/>
</dbReference>
<sequence>MFKKKSINDIKAPAAAPQSTLVLLRLSETADLALRLYQWHEGKWCQVALDAEFTQAFTPDWVPSENEVELPEINLPEGAKAVLMLPGNWVWSGLETIPKVARRQASAIGYMVEDHLAQDVEGLHFTCKPRAEELCSVYAIDIEKIEALHGQLERLKWPMAAALPEYGMLELLNGDLGLWLDGGQAHIWKGVGQGLTVNRDFLQPLLGSLLSDEDQAEEDSESGNPMDSKTVILLGSGEHDGLIIAELESQFGDGVQVNQRPAEEVFLERFKPGTLTNLLVGDYQLSDGNGTSVWWMRPVKVAAACFVAQLIFFVGAGAYYQWQGNQAESEAQAMFSELFPNTRPSPQLRRQLDGFLKGAGNHGGAFSIQMQQLSQVWIQHKGGALKLQSLRFDGQRGEMVLQLQASNLSDLDAFVSKLSGGGIKADLLGANDLKKGVSGRIRLR</sequence>
<evidence type="ECO:0000256" key="3">
    <source>
        <dbReference type="ARBA" id="ARBA00022448"/>
    </source>
</evidence>
<dbReference type="NCBIfam" id="TIGR01709">
    <property type="entry name" value="typeII_sec_gspL"/>
    <property type="match status" value="1"/>
</dbReference>
<dbReference type="RefSeq" id="WP_252467811.1">
    <property type="nucleotide sequence ID" value="NZ_JALBWM010000050.1"/>
</dbReference>
<evidence type="ECO:0000259" key="10">
    <source>
        <dbReference type="Pfam" id="PF05134"/>
    </source>
</evidence>
<keyword evidence="9" id="KW-0472">Membrane</keyword>
<dbReference type="SUPFAM" id="SSF53067">
    <property type="entry name" value="Actin-like ATPase domain"/>
    <property type="match status" value="1"/>
</dbReference>